<accession>A0ABY2XM95</accession>
<feature type="chain" id="PRO_5045267176" description="Zinc resistance-associated protein" evidence="2">
    <location>
        <begin position="24"/>
        <end position="152"/>
    </location>
</feature>
<feature type="signal peptide" evidence="2">
    <location>
        <begin position="1"/>
        <end position="23"/>
    </location>
</feature>
<feature type="region of interest" description="Disordered" evidence="1">
    <location>
        <begin position="65"/>
        <end position="94"/>
    </location>
</feature>
<proteinExistence type="predicted"/>
<gene>
    <name evidence="3" type="ORF">FGS76_07395</name>
</gene>
<reference evidence="3 4" key="1">
    <citation type="submission" date="2019-05" db="EMBL/GenBank/DDBJ databases">
        <title>Genome of Alcanivorax gelatiniphagus, an oil degrading marine bacteria.</title>
        <authorList>
            <person name="Kwon K.K."/>
        </authorList>
    </citation>
    <scope>NUCLEOTIDE SEQUENCE [LARGE SCALE GENOMIC DNA]</scope>
    <source>
        <strain evidence="3 4">MEBiC 08158</strain>
    </source>
</reference>
<dbReference type="EMBL" id="VCQT01000025">
    <property type="protein sequence ID" value="TMW13385.1"/>
    <property type="molecule type" value="Genomic_DNA"/>
</dbReference>
<evidence type="ECO:0000313" key="4">
    <source>
        <dbReference type="Proteomes" id="UP000739180"/>
    </source>
</evidence>
<evidence type="ECO:0000256" key="2">
    <source>
        <dbReference type="SAM" id="SignalP"/>
    </source>
</evidence>
<dbReference type="Proteomes" id="UP000739180">
    <property type="component" value="Unassembled WGS sequence"/>
</dbReference>
<comment type="caution">
    <text evidence="3">The sequence shown here is derived from an EMBL/GenBank/DDBJ whole genome shotgun (WGS) entry which is preliminary data.</text>
</comment>
<feature type="compositionally biased region" description="Low complexity" evidence="1">
    <location>
        <begin position="71"/>
        <end position="80"/>
    </location>
</feature>
<keyword evidence="4" id="KW-1185">Reference proteome</keyword>
<dbReference type="RefSeq" id="WP_138771978.1">
    <property type="nucleotide sequence ID" value="NZ_JBHSSX010000159.1"/>
</dbReference>
<name>A0ABY2XM95_9GAMM</name>
<dbReference type="Gene3D" id="1.20.120.1490">
    <property type="match status" value="1"/>
</dbReference>
<feature type="compositionally biased region" description="Basic and acidic residues" evidence="1">
    <location>
        <begin position="121"/>
        <end position="138"/>
    </location>
</feature>
<sequence>MTTVKRLSIALLMALGVTGTAMAQQGPGMAQGDQVEQLDQLVSLSADQKKELRSLMQDSEAKINEKRKEAQALQQSLSSQIGPDYDEDKIRDDAEELGEVTGDIAAESVLLQARIQDSLTEEQRNTLEERARQQREQMRQMQEQMRQQGQQQ</sequence>
<feature type="compositionally biased region" description="Low complexity" evidence="1">
    <location>
        <begin position="139"/>
        <end position="152"/>
    </location>
</feature>
<evidence type="ECO:0000313" key="3">
    <source>
        <dbReference type="EMBL" id="TMW13385.1"/>
    </source>
</evidence>
<feature type="region of interest" description="Disordered" evidence="1">
    <location>
        <begin position="117"/>
        <end position="152"/>
    </location>
</feature>
<organism evidence="3 4">
    <name type="scientific">Alloalcanivorax gelatiniphagus</name>
    <dbReference type="NCBI Taxonomy" id="1194167"/>
    <lineage>
        <taxon>Bacteria</taxon>
        <taxon>Pseudomonadati</taxon>
        <taxon>Pseudomonadota</taxon>
        <taxon>Gammaproteobacteria</taxon>
        <taxon>Oceanospirillales</taxon>
        <taxon>Alcanivoracaceae</taxon>
        <taxon>Alloalcanivorax</taxon>
    </lineage>
</organism>
<evidence type="ECO:0000256" key="1">
    <source>
        <dbReference type="SAM" id="MobiDB-lite"/>
    </source>
</evidence>
<evidence type="ECO:0008006" key="5">
    <source>
        <dbReference type="Google" id="ProtNLM"/>
    </source>
</evidence>
<protein>
    <recommendedName>
        <fullName evidence="5">Zinc resistance-associated protein</fullName>
    </recommendedName>
</protein>
<keyword evidence="2" id="KW-0732">Signal</keyword>